<feature type="compositionally biased region" description="Polar residues" evidence="1">
    <location>
        <begin position="1"/>
        <end position="11"/>
    </location>
</feature>
<protein>
    <submittedName>
        <fullName evidence="2">Developmentally-regulated external PM-anchored protein</fullName>
    </submittedName>
</protein>
<dbReference type="AlphaFoldDB" id="A0AAW2ZFI1"/>
<feature type="region of interest" description="Disordered" evidence="1">
    <location>
        <begin position="1"/>
        <end position="21"/>
    </location>
</feature>
<accession>A0AAW2ZFI1</accession>
<evidence type="ECO:0000313" key="3">
    <source>
        <dbReference type="Proteomes" id="UP001431209"/>
    </source>
</evidence>
<evidence type="ECO:0000313" key="2">
    <source>
        <dbReference type="EMBL" id="KAL0487560.1"/>
    </source>
</evidence>
<name>A0AAW2ZFI1_9EUKA</name>
<comment type="caution">
    <text evidence="2">The sequence shown here is derived from an EMBL/GenBank/DDBJ whole genome shotgun (WGS) entry which is preliminary data.</text>
</comment>
<evidence type="ECO:0000256" key="1">
    <source>
        <dbReference type="SAM" id="MobiDB-lite"/>
    </source>
</evidence>
<sequence>MDTNLDDNANPSVEPEIIDANDGSGTLVAVDDQQIINKEIVNTKPTTQSTGILSFVWSPVASLFGFNSKTKQQPEPIIEEIQPEEEKKEKKTYTQWLGKLVQKFGADAGKTMSDTLKDPLTQLAKSPVLRTGEVLVVHSVDFESLQLKRILYQLSIFIVFGRLSRHLLNVIFMGRRRSSQQTLALTDKQNKNS</sequence>
<organism evidence="2 3">
    <name type="scientific">Acrasis kona</name>
    <dbReference type="NCBI Taxonomy" id="1008807"/>
    <lineage>
        <taxon>Eukaryota</taxon>
        <taxon>Discoba</taxon>
        <taxon>Heterolobosea</taxon>
        <taxon>Tetramitia</taxon>
        <taxon>Eutetramitia</taxon>
        <taxon>Acrasidae</taxon>
        <taxon>Acrasis</taxon>
    </lineage>
</organism>
<proteinExistence type="predicted"/>
<reference evidence="2 3" key="1">
    <citation type="submission" date="2024-03" db="EMBL/GenBank/DDBJ databases">
        <title>The Acrasis kona genome and developmental transcriptomes reveal deep origins of eukaryotic multicellular pathways.</title>
        <authorList>
            <person name="Sheikh S."/>
            <person name="Fu C.-J."/>
            <person name="Brown M.W."/>
            <person name="Baldauf S.L."/>
        </authorList>
    </citation>
    <scope>NUCLEOTIDE SEQUENCE [LARGE SCALE GENOMIC DNA]</scope>
    <source>
        <strain evidence="2 3">ATCC MYA-3509</strain>
    </source>
</reference>
<gene>
    <name evidence="2" type="ORF">AKO1_000315</name>
</gene>
<dbReference type="Proteomes" id="UP001431209">
    <property type="component" value="Unassembled WGS sequence"/>
</dbReference>
<dbReference type="EMBL" id="JAOPGA020001349">
    <property type="protein sequence ID" value="KAL0487560.1"/>
    <property type="molecule type" value="Genomic_DNA"/>
</dbReference>
<keyword evidence="3" id="KW-1185">Reference proteome</keyword>